<feature type="compositionally biased region" description="Basic and acidic residues" evidence="1">
    <location>
        <begin position="326"/>
        <end position="344"/>
    </location>
</feature>
<feature type="compositionally biased region" description="Basic and acidic residues" evidence="1">
    <location>
        <begin position="414"/>
        <end position="433"/>
    </location>
</feature>
<dbReference type="Gene3D" id="3.90.210.10">
    <property type="entry name" value="Heat-Labile Enterotoxin, subunit A"/>
    <property type="match status" value="1"/>
</dbReference>
<accession>A0A8H4QBP2</accession>
<feature type="compositionally biased region" description="Basic and acidic residues" evidence="1">
    <location>
        <begin position="366"/>
        <end position="406"/>
    </location>
</feature>
<dbReference type="SUPFAM" id="SSF56399">
    <property type="entry name" value="ADP-ribosylation"/>
    <property type="match status" value="1"/>
</dbReference>
<keyword evidence="5" id="KW-1185">Reference proteome</keyword>
<feature type="signal peptide" evidence="2">
    <location>
        <begin position="1"/>
        <end position="23"/>
    </location>
</feature>
<evidence type="ECO:0000313" key="4">
    <source>
        <dbReference type="EMBL" id="KAF4594610.1"/>
    </source>
</evidence>
<organism evidence="4 5">
    <name type="scientific">Ophiocordyceps camponoti-floridani</name>
    <dbReference type="NCBI Taxonomy" id="2030778"/>
    <lineage>
        <taxon>Eukaryota</taxon>
        <taxon>Fungi</taxon>
        <taxon>Dikarya</taxon>
        <taxon>Ascomycota</taxon>
        <taxon>Pezizomycotina</taxon>
        <taxon>Sordariomycetes</taxon>
        <taxon>Hypocreomycetidae</taxon>
        <taxon>Hypocreales</taxon>
        <taxon>Ophiocordycipitaceae</taxon>
        <taxon>Ophiocordyceps</taxon>
    </lineage>
</organism>
<dbReference type="InterPro" id="IPR054695">
    <property type="entry name" value="Pierisin-like_dom"/>
</dbReference>
<keyword evidence="2" id="KW-0732">Signal</keyword>
<protein>
    <submittedName>
        <fullName evidence="4">Peptidase cysteine/serine, trypsin-like protein</fullName>
    </submittedName>
</protein>
<sequence length="907" mass="102846">MLVMKIVLAVWRLALRITSVGNAFVSARAIAYKFRDVLLNSLAKGKLTQPRLYQDNWNLLAPALILPRRSIKRNMKTGQLLALLVDLAVATERFPRHLPPGRRSMPASLKELEKYEPYSNGSVFVDISWVDLASSSESLLDAHLVRRQEERPRTYPTQAPARISALEAAGKSTPPGSRPGIFYRGDPRPPEQIFETGFKARGTDMDIYRHLSSPRESGYVSLSRSHRAAARFAFGRVGGRVEAGYLYRIVPRNLADGHWIPDVYRGSASQEFAVAGDVPPENIHSARTLRRGEATTRVEWVKNPGFGRRMTKCSLVKTRLCVVGEERASSPEKERTSSDDKVLSSEEQAYSPEEKAPSSSEEEERDSSSEDKVLASPEKKERASSEGEKASEKEQRTSSPSEEKAPSHNMASSSERKDASPQQRIHDNFRPSTHESTPLESKTRLVPLADKVANRQFEKLARSYKIGIESSPPPGGLEDYAYRFQRHRQTLSVAKKTSMIRTLNINDPLTKATLPYYLRSVKDAFMENHSLTKKLATMTAIVPIAGCAFRYADHAAENGLQGQSDLHIAYDVDSVVCVASDVLLFTPLFPIAIITKIISPMVLAYASGDLGQILDLDFVVNYRELEWNQTYSMMRDHISSYKYKVILQKSYREEISASLYMISQQSALLWAGQLMALSNVSSKAEAQAINQTFHQEFMDVQREVCREIKRINHRFEMQVPSEVGSKIRRLKKEHYRQFATEYYAKMKREEEENLNQASPWVKVLPRLGHQKYWEKVYWLLDQLWDSRNSEQDDQDIVWLASSAVMTSLDLYECGRCEGIYSSLHDSLREDGFDREDADDDGPCYGLTTRTPRDPGPRYTFTEEELERNRRPQPPLTFYEFFKASPMLLATLLRGRSPLNPSSGIVLP</sequence>
<name>A0A8H4QBP2_9HYPO</name>
<dbReference type="Pfam" id="PF22596">
    <property type="entry name" value="Scabin-like"/>
    <property type="match status" value="1"/>
</dbReference>
<evidence type="ECO:0000259" key="3">
    <source>
        <dbReference type="Pfam" id="PF22596"/>
    </source>
</evidence>
<reference evidence="4 5" key="1">
    <citation type="journal article" date="2020" name="G3 (Bethesda)">
        <title>Genetic Underpinnings of Host Manipulation by Ophiocordyceps as Revealed by Comparative Transcriptomics.</title>
        <authorList>
            <person name="Will I."/>
            <person name="Das B."/>
            <person name="Trinh T."/>
            <person name="Brachmann A."/>
            <person name="Ohm R.A."/>
            <person name="de Bekker C."/>
        </authorList>
    </citation>
    <scope>NUCLEOTIDE SEQUENCE [LARGE SCALE GENOMIC DNA]</scope>
    <source>
        <strain evidence="4 5">EC05</strain>
    </source>
</reference>
<dbReference type="Proteomes" id="UP000562929">
    <property type="component" value="Unassembled WGS sequence"/>
</dbReference>
<feature type="chain" id="PRO_5034271685" evidence="2">
    <location>
        <begin position="24"/>
        <end position="907"/>
    </location>
</feature>
<proteinExistence type="predicted"/>
<feature type="region of interest" description="Disordered" evidence="1">
    <location>
        <begin position="326"/>
        <end position="443"/>
    </location>
</feature>
<gene>
    <name evidence="4" type="ORF">GQ602_000223</name>
</gene>
<dbReference type="EMBL" id="JAACLJ010000001">
    <property type="protein sequence ID" value="KAF4594610.1"/>
    <property type="molecule type" value="Genomic_DNA"/>
</dbReference>
<evidence type="ECO:0000256" key="2">
    <source>
        <dbReference type="SAM" id="SignalP"/>
    </source>
</evidence>
<feature type="domain" description="Pierisin-like" evidence="3">
    <location>
        <begin position="183"/>
        <end position="306"/>
    </location>
</feature>
<feature type="region of interest" description="Disordered" evidence="1">
    <location>
        <begin position="831"/>
        <end position="858"/>
    </location>
</feature>
<dbReference type="AlphaFoldDB" id="A0A8H4QBP2"/>
<evidence type="ECO:0000256" key="1">
    <source>
        <dbReference type="SAM" id="MobiDB-lite"/>
    </source>
</evidence>
<evidence type="ECO:0000313" key="5">
    <source>
        <dbReference type="Proteomes" id="UP000562929"/>
    </source>
</evidence>
<feature type="compositionally biased region" description="Acidic residues" evidence="1">
    <location>
        <begin position="832"/>
        <end position="841"/>
    </location>
</feature>
<comment type="caution">
    <text evidence="4">The sequence shown here is derived from an EMBL/GenBank/DDBJ whole genome shotgun (WGS) entry which is preliminary data.</text>
</comment>
<dbReference type="OrthoDB" id="4925734at2759"/>